<gene>
    <name evidence="2" type="ORF">SPIL2461_LOCUS8634</name>
</gene>
<feature type="compositionally biased region" description="Basic and acidic residues" evidence="1">
    <location>
        <begin position="356"/>
        <end position="365"/>
    </location>
</feature>
<feature type="compositionally biased region" description="Low complexity" evidence="1">
    <location>
        <begin position="496"/>
        <end position="509"/>
    </location>
</feature>
<dbReference type="Proteomes" id="UP000649617">
    <property type="component" value="Unassembled WGS sequence"/>
</dbReference>
<evidence type="ECO:0000256" key="1">
    <source>
        <dbReference type="SAM" id="MobiDB-lite"/>
    </source>
</evidence>
<proteinExistence type="predicted"/>
<feature type="compositionally biased region" description="Basic and acidic residues" evidence="1">
    <location>
        <begin position="267"/>
        <end position="277"/>
    </location>
</feature>
<feature type="compositionally biased region" description="Gly residues" evidence="1">
    <location>
        <begin position="453"/>
        <end position="463"/>
    </location>
</feature>
<keyword evidence="3" id="KW-1185">Reference proteome</keyword>
<dbReference type="AlphaFoldDB" id="A0A812PWV0"/>
<evidence type="ECO:0000313" key="2">
    <source>
        <dbReference type="EMBL" id="CAE7360960.1"/>
    </source>
</evidence>
<feature type="region of interest" description="Disordered" evidence="1">
    <location>
        <begin position="488"/>
        <end position="530"/>
    </location>
</feature>
<protein>
    <submittedName>
        <fullName evidence="2">Uncharacterized protein</fullName>
    </submittedName>
</protein>
<feature type="region of interest" description="Disordered" evidence="1">
    <location>
        <begin position="411"/>
        <end position="431"/>
    </location>
</feature>
<organism evidence="2 3">
    <name type="scientific">Symbiodinium pilosum</name>
    <name type="common">Dinoflagellate</name>
    <dbReference type="NCBI Taxonomy" id="2952"/>
    <lineage>
        <taxon>Eukaryota</taxon>
        <taxon>Sar</taxon>
        <taxon>Alveolata</taxon>
        <taxon>Dinophyceae</taxon>
        <taxon>Suessiales</taxon>
        <taxon>Symbiodiniaceae</taxon>
        <taxon>Symbiodinium</taxon>
    </lineage>
</organism>
<feature type="region of interest" description="Disordered" evidence="1">
    <location>
        <begin position="249"/>
        <end position="289"/>
    </location>
</feature>
<comment type="caution">
    <text evidence="2">The sequence shown here is derived from an EMBL/GenBank/DDBJ whole genome shotgun (WGS) entry which is preliminary data.</text>
</comment>
<name>A0A812PWV0_SYMPI</name>
<feature type="region of interest" description="Disordered" evidence="1">
    <location>
        <begin position="444"/>
        <end position="470"/>
    </location>
</feature>
<evidence type="ECO:0000313" key="3">
    <source>
        <dbReference type="Proteomes" id="UP000649617"/>
    </source>
</evidence>
<feature type="region of interest" description="Disordered" evidence="1">
    <location>
        <begin position="356"/>
        <end position="382"/>
    </location>
</feature>
<dbReference type="EMBL" id="CAJNIZ010014371">
    <property type="protein sequence ID" value="CAE7360960.1"/>
    <property type="molecule type" value="Genomic_DNA"/>
</dbReference>
<reference evidence="2" key="1">
    <citation type="submission" date="2021-02" db="EMBL/GenBank/DDBJ databases">
        <authorList>
            <person name="Dougan E. K."/>
            <person name="Rhodes N."/>
            <person name="Thang M."/>
            <person name="Chan C."/>
        </authorList>
    </citation>
    <scope>NUCLEOTIDE SEQUENCE</scope>
</reference>
<sequence length="530" mass="58116">MENAPQPEAVEGDAVSGMQIAAKVRATTVFASYLARLQAHFESMTTEQRSNVIHLLYGMLETWRNEWVMSLTSVSRDRADRLWALLVTYQGEPACIATKDREWAEERWRELVEMLQIDAVRGAAIGDFRLPDQRGVIQVDDTQAERPSSSHEVLVRRAPGGRWEEATDKERAELAAHDADTQEQKSRQAEHDEKLWTAHQAAEARVHVTVKDADHNEIAVADLAGELEASDIPQVTVAVMEEVVQVPQDNPDMEEGNEVTKAQPPENDAKEGGESNRSDTVTAGVPEDEVDQHIDVDLTDLGSIMETVMGRQWFQLFVNREVDDAMVRKRWGASALEVFQVNRDMMELMQGERDTAANRSQDADLRVGPMSDGEESLASSGAKVFPRRTVVAGRRGDDSVEGGTEAAEAIAETGEDDNAREARHPMPISRAEEEMGRVLAENEHREGNDDGHIGAGNGGGLEEGGSETSQQVLENTQMDVVEPMEGEAMDGEAEAGEGSSTTGMTGTTEGLHDGSFGDGKVQTDLQSWLK</sequence>
<accession>A0A812PWV0</accession>
<feature type="compositionally biased region" description="Basic and acidic residues" evidence="1">
    <location>
        <begin position="417"/>
        <end position="431"/>
    </location>
</feature>
<feature type="region of interest" description="Disordered" evidence="1">
    <location>
        <begin position="168"/>
        <end position="190"/>
    </location>
</feature>